<dbReference type="GeneID" id="110277480"/>
<dbReference type="RefSeq" id="XP_052112911.1">
    <property type="nucleotide sequence ID" value="XM_052256951.1"/>
</dbReference>
<dbReference type="Gene3D" id="2.60.210.10">
    <property type="entry name" value="Apoptosis, Tumor Necrosis Factor Receptor Associated Protein 2, Chain A"/>
    <property type="match status" value="1"/>
</dbReference>
<organism evidence="1 2">
    <name type="scientific">Arachis duranensis</name>
    <name type="common">Wild peanut</name>
    <dbReference type="NCBI Taxonomy" id="130453"/>
    <lineage>
        <taxon>Eukaryota</taxon>
        <taxon>Viridiplantae</taxon>
        <taxon>Streptophyta</taxon>
        <taxon>Embryophyta</taxon>
        <taxon>Tracheophyta</taxon>
        <taxon>Spermatophyta</taxon>
        <taxon>Magnoliopsida</taxon>
        <taxon>eudicotyledons</taxon>
        <taxon>Gunneridae</taxon>
        <taxon>Pentapetalae</taxon>
        <taxon>rosids</taxon>
        <taxon>fabids</taxon>
        <taxon>Fabales</taxon>
        <taxon>Fabaceae</taxon>
        <taxon>Papilionoideae</taxon>
        <taxon>50 kb inversion clade</taxon>
        <taxon>dalbergioids sensu lato</taxon>
        <taxon>Dalbergieae</taxon>
        <taxon>Pterocarpus clade</taxon>
        <taxon>Arachis</taxon>
    </lineage>
</organism>
<reference evidence="2" key="2">
    <citation type="submission" date="2025-08" db="UniProtKB">
        <authorList>
            <consortium name="RefSeq"/>
        </authorList>
    </citation>
    <scope>IDENTIFICATION</scope>
    <source>
        <tissue evidence="2">Whole plant</tissue>
    </source>
</reference>
<dbReference type="AlphaFoldDB" id="A0A9C6TF17"/>
<gene>
    <name evidence="2" type="primary">LOC110277480</name>
</gene>
<protein>
    <submittedName>
        <fullName evidence="2">Uncharacterized protein LOC110277480 isoform X1</fullName>
    </submittedName>
</protein>
<proteinExistence type="predicted"/>
<reference evidence="1" key="1">
    <citation type="journal article" date="2016" name="Nat. Genet.">
        <title>The genome sequences of Arachis duranensis and Arachis ipaensis, the diploid ancestors of cultivated peanut.</title>
        <authorList>
            <person name="Bertioli D.J."/>
            <person name="Cannon S.B."/>
            <person name="Froenicke L."/>
            <person name="Huang G."/>
            <person name="Farmer A.D."/>
            <person name="Cannon E.K."/>
            <person name="Liu X."/>
            <person name="Gao D."/>
            <person name="Clevenger J."/>
            <person name="Dash S."/>
            <person name="Ren L."/>
            <person name="Moretzsohn M.C."/>
            <person name="Shirasawa K."/>
            <person name="Huang W."/>
            <person name="Vidigal B."/>
            <person name="Abernathy B."/>
            <person name="Chu Y."/>
            <person name="Niederhuth C.E."/>
            <person name="Umale P."/>
            <person name="Araujo A.C."/>
            <person name="Kozik A."/>
            <person name="Kim K.D."/>
            <person name="Burow M.D."/>
            <person name="Varshney R.K."/>
            <person name="Wang X."/>
            <person name="Zhang X."/>
            <person name="Barkley N."/>
            <person name="Guimaraes P.M."/>
            <person name="Isobe S."/>
            <person name="Guo B."/>
            <person name="Liao B."/>
            <person name="Stalker H.T."/>
            <person name="Schmitz R.J."/>
            <person name="Scheffler B.E."/>
            <person name="Leal-Bertioli S.C."/>
            <person name="Xun X."/>
            <person name="Jackson S.A."/>
            <person name="Michelmore R."/>
            <person name="Ozias-Akins P."/>
        </authorList>
    </citation>
    <scope>NUCLEOTIDE SEQUENCE [LARGE SCALE GENOMIC DNA]</scope>
    <source>
        <strain evidence="1">cv. V14167</strain>
    </source>
</reference>
<evidence type="ECO:0000313" key="2">
    <source>
        <dbReference type="RefSeq" id="XP_052112911.1"/>
    </source>
</evidence>
<name>A0A9C6TF17_ARADU</name>
<accession>A0A9C6TF17</accession>
<dbReference type="InterPro" id="IPR008974">
    <property type="entry name" value="TRAF-like"/>
</dbReference>
<sequence length="112" mass="13215">MPLHFAFISTCYFVRIMENHQTMSEKFEKFTWTINNNFSVLVEFDKYQFVFGGYTWSISVAIDENRLMDFILDVVDWIQGHSITANFKFSVVNQRVDTLVKSIAIGIYVFYV</sequence>
<keyword evidence="1" id="KW-1185">Reference proteome</keyword>
<evidence type="ECO:0000313" key="1">
    <source>
        <dbReference type="Proteomes" id="UP000515211"/>
    </source>
</evidence>
<dbReference type="KEGG" id="adu:110277480"/>
<dbReference type="Proteomes" id="UP000515211">
    <property type="component" value="Chromosome 2"/>
</dbReference>
<dbReference type="SUPFAM" id="SSF49599">
    <property type="entry name" value="TRAF domain-like"/>
    <property type="match status" value="1"/>
</dbReference>